<feature type="non-terminal residue" evidence="1">
    <location>
        <position position="1"/>
    </location>
</feature>
<evidence type="ECO:0000313" key="1">
    <source>
        <dbReference type="EMBL" id="KIO17709.1"/>
    </source>
</evidence>
<evidence type="ECO:0008006" key="3">
    <source>
        <dbReference type="Google" id="ProtNLM"/>
    </source>
</evidence>
<accession>A0A0C3Q4F4</accession>
<reference evidence="1 2" key="1">
    <citation type="submission" date="2014-04" db="EMBL/GenBank/DDBJ databases">
        <authorList>
            <consortium name="DOE Joint Genome Institute"/>
            <person name="Kuo A."/>
            <person name="Girlanda M."/>
            <person name="Perotto S."/>
            <person name="Kohler A."/>
            <person name="Nagy L.G."/>
            <person name="Floudas D."/>
            <person name="Copeland A."/>
            <person name="Barry K.W."/>
            <person name="Cichocki N."/>
            <person name="Veneault-Fourrey C."/>
            <person name="LaButti K."/>
            <person name="Lindquist E.A."/>
            <person name="Lipzen A."/>
            <person name="Lundell T."/>
            <person name="Morin E."/>
            <person name="Murat C."/>
            <person name="Sun H."/>
            <person name="Tunlid A."/>
            <person name="Henrissat B."/>
            <person name="Grigoriev I.V."/>
            <person name="Hibbett D.S."/>
            <person name="Martin F."/>
            <person name="Nordberg H.P."/>
            <person name="Cantor M.N."/>
            <person name="Hua S.X."/>
        </authorList>
    </citation>
    <scope>NUCLEOTIDE SEQUENCE [LARGE SCALE GENOMIC DNA]</scope>
    <source>
        <strain evidence="1 2">MUT 4182</strain>
    </source>
</reference>
<organism evidence="1 2">
    <name type="scientific">Tulasnella calospora MUT 4182</name>
    <dbReference type="NCBI Taxonomy" id="1051891"/>
    <lineage>
        <taxon>Eukaryota</taxon>
        <taxon>Fungi</taxon>
        <taxon>Dikarya</taxon>
        <taxon>Basidiomycota</taxon>
        <taxon>Agaricomycotina</taxon>
        <taxon>Agaricomycetes</taxon>
        <taxon>Cantharellales</taxon>
        <taxon>Tulasnellaceae</taxon>
        <taxon>Tulasnella</taxon>
    </lineage>
</organism>
<gene>
    <name evidence="1" type="ORF">M407DRAFT_84709</name>
</gene>
<proteinExistence type="predicted"/>
<dbReference type="OrthoDB" id="9514740at2759"/>
<dbReference type="HOGENOM" id="CLU_039434_2_0_1"/>
<keyword evidence="2" id="KW-1185">Reference proteome</keyword>
<dbReference type="EMBL" id="KN823351">
    <property type="protein sequence ID" value="KIO17709.1"/>
    <property type="molecule type" value="Genomic_DNA"/>
</dbReference>
<dbReference type="Proteomes" id="UP000054248">
    <property type="component" value="Unassembled WGS sequence"/>
</dbReference>
<dbReference type="SUPFAM" id="SSF56399">
    <property type="entry name" value="ADP-ribosylation"/>
    <property type="match status" value="1"/>
</dbReference>
<dbReference type="AlphaFoldDB" id="A0A0C3Q4F4"/>
<evidence type="ECO:0000313" key="2">
    <source>
        <dbReference type="Proteomes" id="UP000054248"/>
    </source>
</evidence>
<sequence length="140" mass="15283">GNECRWWHGTGRSCNVGDNPADPSLCTQTGCLMCSILRTSFQTPKVNTSGRNFHSFGKGICVYSKSSKAYDYPYNGGPPSQYSVILLVNVIAGQGLKYTLAGPGFTSPPPGYHSVLTDWPLQLAVYNDDAIRPSWLVVYQ</sequence>
<reference evidence="2" key="2">
    <citation type="submission" date="2015-01" db="EMBL/GenBank/DDBJ databases">
        <title>Evolutionary Origins and Diversification of the Mycorrhizal Mutualists.</title>
        <authorList>
            <consortium name="DOE Joint Genome Institute"/>
            <consortium name="Mycorrhizal Genomics Consortium"/>
            <person name="Kohler A."/>
            <person name="Kuo A."/>
            <person name="Nagy L.G."/>
            <person name="Floudas D."/>
            <person name="Copeland A."/>
            <person name="Barry K.W."/>
            <person name="Cichocki N."/>
            <person name="Veneault-Fourrey C."/>
            <person name="LaButti K."/>
            <person name="Lindquist E.A."/>
            <person name="Lipzen A."/>
            <person name="Lundell T."/>
            <person name="Morin E."/>
            <person name="Murat C."/>
            <person name="Riley R."/>
            <person name="Ohm R."/>
            <person name="Sun H."/>
            <person name="Tunlid A."/>
            <person name="Henrissat B."/>
            <person name="Grigoriev I.V."/>
            <person name="Hibbett D.S."/>
            <person name="Martin F."/>
        </authorList>
    </citation>
    <scope>NUCLEOTIDE SEQUENCE [LARGE SCALE GENOMIC DNA]</scope>
    <source>
        <strain evidence="2">MUT 4182</strain>
    </source>
</reference>
<protein>
    <recommendedName>
        <fullName evidence="3">PARP catalytic domain-containing protein</fullName>
    </recommendedName>
</protein>
<dbReference type="Gene3D" id="3.90.228.10">
    <property type="match status" value="1"/>
</dbReference>
<name>A0A0C3Q4F4_9AGAM</name>